<feature type="compositionally biased region" description="Polar residues" evidence="1">
    <location>
        <begin position="1"/>
        <end position="11"/>
    </location>
</feature>
<proteinExistence type="predicted"/>
<sequence>MALSCASSASNHRCGRKTSASSPNTLRSRWTTCALTEAGFDKPRGHTGGPPTLIEAGKRRLPYIIGSLLVLAGLAFGAAMNSINFMWAYMILSGFGSAPSYSLNESSLLDISFLHRRGRLALGAEIPVDLPGNLGTAHHLRPRPGHALTPLSPSADPALPALPGFFTKTIHGWTTNGYFEDVRITRRQTGCEEVQVTHLQFDGIREMAHDRQAVRQPLAASPIHTVLISHLRSINKTIKEDWEPYGGPNIYMGLSCPRFPNFYTIVGVGGASLCTSNSTLRFNNQKTRAMTAETEKEVVPAAEAPGRTIDLAIDVDSHDDLVQSRCRPLQRPARSQRWYSIPEPASWKRVLAHVADPTILLSLSNCSPSTLMPTHSSILMAPTLPLW</sequence>
<keyword evidence="2" id="KW-0472">Membrane</keyword>
<organism evidence="3 4">
    <name type="scientific">Fonsecaea monophora</name>
    <dbReference type="NCBI Taxonomy" id="254056"/>
    <lineage>
        <taxon>Eukaryota</taxon>
        <taxon>Fungi</taxon>
        <taxon>Dikarya</taxon>
        <taxon>Ascomycota</taxon>
        <taxon>Pezizomycotina</taxon>
        <taxon>Eurotiomycetes</taxon>
        <taxon>Chaetothyriomycetidae</taxon>
        <taxon>Chaetothyriales</taxon>
        <taxon>Herpotrichiellaceae</taxon>
        <taxon>Fonsecaea</taxon>
    </lineage>
</organism>
<dbReference type="Gene3D" id="1.20.1250.20">
    <property type="entry name" value="MFS general substrate transporter like domains"/>
    <property type="match status" value="1"/>
</dbReference>
<evidence type="ECO:0000256" key="2">
    <source>
        <dbReference type="SAM" id="Phobius"/>
    </source>
</evidence>
<evidence type="ECO:0000313" key="3">
    <source>
        <dbReference type="EMBL" id="OAG34330.1"/>
    </source>
</evidence>
<keyword evidence="4" id="KW-1185">Reference proteome</keyword>
<accession>A0A177ESP5</accession>
<evidence type="ECO:0000256" key="1">
    <source>
        <dbReference type="SAM" id="MobiDB-lite"/>
    </source>
</evidence>
<dbReference type="InterPro" id="IPR036259">
    <property type="entry name" value="MFS_trans_sf"/>
</dbReference>
<feature type="region of interest" description="Disordered" evidence="1">
    <location>
        <begin position="1"/>
        <end position="24"/>
    </location>
</feature>
<dbReference type="EMBL" id="LVKK01000164">
    <property type="protein sequence ID" value="OAG34330.1"/>
    <property type="molecule type" value="Genomic_DNA"/>
</dbReference>
<protein>
    <submittedName>
        <fullName evidence="3">Uncharacterized protein</fullName>
    </submittedName>
</protein>
<gene>
    <name evidence="3" type="ORF">AYO21_11510</name>
</gene>
<reference evidence="3 4" key="1">
    <citation type="submission" date="2016-03" db="EMBL/GenBank/DDBJ databases">
        <title>Draft genome sequence of the Fonsecaea monophora CBS 269.37.</title>
        <authorList>
            <person name="Bombassaro A."/>
            <person name="Vinicius W.A."/>
            <person name="De Hoog S."/>
            <person name="Sun J."/>
            <person name="Souza E.M."/>
            <person name="Raittz R.T."/>
            <person name="Costa F."/>
            <person name="Leao A.C."/>
            <person name="Tadra-Sfeir M.Z."/>
            <person name="Baura V."/>
            <person name="Balsanelli E."/>
            <person name="Pedrosa F.O."/>
            <person name="Moreno L.F."/>
            <person name="Steffens M.B."/>
            <person name="Xi L."/>
            <person name="Bocca A.L."/>
            <person name="Felipe M.S."/>
            <person name="Teixeira M."/>
            <person name="Telles Filho F.Q."/>
            <person name="Azevedo C.M."/>
            <person name="Gomes R."/>
            <person name="Vicente V.A."/>
        </authorList>
    </citation>
    <scope>NUCLEOTIDE SEQUENCE [LARGE SCALE GENOMIC DNA]</scope>
    <source>
        <strain evidence="3 4">CBS 269.37</strain>
    </source>
</reference>
<dbReference type="GeneID" id="34606603"/>
<comment type="caution">
    <text evidence="3">The sequence shown here is derived from an EMBL/GenBank/DDBJ whole genome shotgun (WGS) entry which is preliminary data.</text>
</comment>
<feature type="transmembrane region" description="Helical" evidence="2">
    <location>
        <begin position="61"/>
        <end position="80"/>
    </location>
</feature>
<dbReference type="RefSeq" id="XP_022506282.1">
    <property type="nucleotide sequence ID" value="XM_022661400.1"/>
</dbReference>
<name>A0A177ESP5_9EURO</name>
<dbReference type="AlphaFoldDB" id="A0A177ESP5"/>
<dbReference type="InterPro" id="IPR036188">
    <property type="entry name" value="FAD/NAD-bd_sf"/>
</dbReference>
<keyword evidence="2" id="KW-0812">Transmembrane</keyword>
<dbReference type="Gene3D" id="3.50.50.60">
    <property type="entry name" value="FAD/NAD(P)-binding domain"/>
    <property type="match status" value="1"/>
</dbReference>
<dbReference type="Proteomes" id="UP000077002">
    <property type="component" value="Unassembled WGS sequence"/>
</dbReference>
<evidence type="ECO:0000313" key="4">
    <source>
        <dbReference type="Proteomes" id="UP000077002"/>
    </source>
</evidence>
<keyword evidence="2" id="KW-1133">Transmembrane helix</keyword>